<dbReference type="AlphaFoldDB" id="A0A3Q2PAH5"/>
<name>A0A3Q2PAH5_FUNHE</name>
<dbReference type="Gene3D" id="3.60.10.10">
    <property type="entry name" value="Endonuclease/exonuclease/phosphatase"/>
    <property type="match status" value="1"/>
</dbReference>
<evidence type="ECO:0008006" key="3">
    <source>
        <dbReference type="Google" id="ProtNLM"/>
    </source>
</evidence>
<dbReference type="STRING" id="8078.ENSFHEP00000009601"/>
<accession>A0A3Q2PAH5</accession>
<keyword evidence="2" id="KW-1185">Reference proteome</keyword>
<sequence>MARKKMLTYLKRQKADIAFIQESHLTDTEPLKLCRNWVGNVFYSSFCTKARGITLLINKRLIFKSNSVKKDKNGRFLLVNWEINRNKIALVNIYGPNYDDPLFFNNLIMKLAAIGGHFKHLKHSLTTQEGETTMRFISKTCSEALRFLFSFY</sequence>
<proteinExistence type="predicted"/>
<organism evidence="1 2">
    <name type="scientific">Fundulus heteroclitus</name>
    <name type="common">Killifish</name>
    <name type="synonym">Mummichog</name>
    <dbReference type="NCBI Taxonomy" id="8078"/>
    <lineage>
        <taxon>Eukaryota</taxon>
        <taxon>Metazoa</taxon>
        <taxon>Chordata</taxon>
        <taxon>Craniata</taxon>
        <taxon>Vertebrata</taxon>
        <taxon>Euteleostomi</taxon>
        <taxon>Actinopterygii</taxon>
        <taxon>Neopterygii</taxon>
        <taxon>Teleostei</taxon>
        <taxon>Neoteleostei</taxon>
        <taxon>Acanthomorphata</taxon>
        <taxon>Ovalentaria</taxon>
        <taxon>Atherinomorphae</taxon>
        <taxon>Cyprinodontiformes</taxon>
        <taxon>Fundulidae</taxon>
        <taxon>Fundulus</taxon>
    </lineage>
</organism>
<dbReference type="Ensembl" id="ENSFHET00000000219.1">
    <property type="protein sequence ID" value="ENSFHEP00000009601.1"/>
    <property type="gene ID" value="ENSFHEG00000010843.1"/>
</dbReference>
<dbReference type="InterPro" id="IPR036691">
    <property type="entry name" value="Endo/exonu/phosph_ase_sf"/>
</dbReference>
<protein>
    <recommendedName>
        <fullName evidence="3">Endonuclease/exonuclease/phosphatase domain-containing protein</fullName>
    </recommendedName>
</protein>
<evidence type="ECO:0000313" key="1">
    <source>
        <dbReference type="Ensembl" id="ENSFHEP00000009601.1"/>
    </source>
</evidence>
<dbReference type="Proteomes" id="UP000265000">
    <property type="component" value="Unplaced"/>
</dbReference>
<dbReference type="SUPFAM" id="SSF56219">
    <property type="entry name" value="DNase I-like"/>
    <property type="match status" value="1"/>
</dbReference>
<reference evidence="1" key="2">
    <citation type="submission" date="2025-09" db="UniProtKB">
        <authorList>
            <consortium name="Ensembl"/>
        </authorList>
    </citation>
    <scope>IDENTIFICATION</scope>
</reference>
<dbReference type="GeneTree" id="ENSGT01110000267493"/>
<evidence type="ECO:0000313" key="2">
    <source>
        <dbReference type="Proteomes" id="UP000265000"/>
    </source>
</evidence>
<reference evidence="1" key="1">
    <citation type="submission" date="2025-08" db="UniProtKB">
        <authorList>
            <consortium name="Ensembl"/>
        </authorList>
    </citation>
    <scope>IDENTIFICATION</scope>
</reference>